<reference evidence="2" key="1">
    <citation type="journal article" date="2018" name="Front. Microbiol.">
        <title>Genome-Based Analysis Reveals the Taxonomy and Diversity of the Family Idiomarinaceae.</title>
        <authorList>
            <person name="Liu Y."/>
            <person name="Lai Q."/>
            <person name="Shao Z."/>
        </authorList>
    </citation>
    <scope>NUCLEOTIDE SEQUENCE [LARGE SCALE GENOMIC DNA]</scope>
    <source>
        <strain evidence="2">SN-14</strain>
    </source>
</reference>
<protein>
    <submittedName>
        <fullName evidence="1">Uncharacterized protein</fullName>
    </submittedName>
</protein>
<organism evidence="1 2">
    <name type="scientific">Idiomarina aquatica</name>
    <dbReference type="NCBI Taxonomy" id="1327752"/>
    <lineage>
        <taxon>Bacteria</taxon>
        <taxon>Pseudomonadati</taxon>
        <taxon>Pseudomonadota</taxon>
        <taxon>Gammaproteobacteria</taxon>
        <taxon>Alteromonadales</taxon>
        <taxon>Idiomarinaceae</taxon>
        <taxon>Idiomarina</taxon>
    </lineage>
</organism>
<evidence type="ECO:0000313" key="1">
    <source>
        <dbReference type="EMBL" id="RUO45086.1"/>
    </source>
</evidence>
<dbReference type="EMBL" id="PIPS01000001">
    <property type="protein sequence ID" value="RUO45086.1"/>
    <property type="molecule type" value="Genomic_DNA"/>
</dbReference>
<keyword evidence="2" id="KW-1185">Reference proteome</keyword>
<dbReference type="AlphaFoldDB" id="A0AA94EGI9"/>
<proteinExistence type="predicted"/>
<comment type="caution">
    <text evidence="1">The sequence shown here is derived from an EMBL/GenBank/DDBJ whole genome shotgun (WGS) entry which is preliminary data.</text>
</comment>
<sequence length="76" mass="8872">MPTTTSVTSQKTATETTCFLMKDLYDCVRNRPFNKPFTLVHEDGSVDKGLKTEQEMKEVLWQRQNPFLQRPVTFKC</sequence>
<gene>
    <name evidence="1" type="ORF">CWE23_03430</name>
</gene>
<evidence type="ECO:0000313" key="2">
    <source>
        <dbReference type="Proteomes" id="UP000286680"/>
    </source>
</evidence>
<accession>A0AA94EGI9</accession>
<dbReference type="RefSeq" id="WP_126819477.1">
    <property type="nucleotide sequence ID" value="NZ_PIPS01000001.1"/>
</dbReference>
<dbReference type="Proteomes" id="UP000286680">
    <property type="component" value="Unassembled WGS sequence"/>
</dbReference>
<name>A0AA94EGI9_9GAMM</name>